<name>A0AAE0PBZ1_SORBR</name>
<evidence type="ECO:0000313" key="4">
    <source>
        <dbReference type="Proteomes" id="UP001281003"/>
    </source>
</evidence>
<dbReference type="PROSITE" id="PS50927">
    <property type="entry name" value="BULB_LECTIN"/>
    <property type="match status" value="3"/>
</dbReference>
<comment type="caution">
    <text evidence="3">The sequence shown here is derived from an EMBL/GenBank/DDBJ whole genome shotgun (WGS) entry which is preliminary data.</text>
</comment>
<keyword evidence="1" id="KW-0732">Signal</keyword>
<sequence length="689" mass="76619">MVSFSKFGEFKDIQLTAQKEPEKPTSAEVGSKDRLNAGEELTNGQRISSPNGEYTLVMQEDCNLVLCRKGESPIWERGKTPGVAAERLVFRKDGELELLTWSGDQKWATGTAGRGNSNSFFAIRDDGNLVIETDGQIAWSSKTGPEIPVAKRDRIKGGERLIAGEALTSPNGRFTLTLQNDGNFVLYEGKQARWASGRFSSRRGGGWLVLSAEGNITTFSDDQSSLWSTRTRYRRGGGDCELIIQDDGAAVVKLDGITIWAVNGGSAQTYEPRDFTPVTSGDKIGLGQYLAAGQSIASRNGDMCATVEKGRIIVRHTKTGDFIIISANPRNETATKLTVGYNDDIILWGENGSKIWQSSDNINEYAAINSDEDDRQRDVRHGNDREGGLVVDDTGDLRLYAPGWSNGVVWRSGRYFPGFSGKRLSELKPGEILVIGQTLLSKYAQHELSLLPSGNLCLRSVRLNSSTYYFTNYDTRLTDAHYLEFGHDYVLEVRGETNGMIWRSSNRKLDLWKYDDYDRSNKPPRFIVDDHETPYIRAVDHPHRARYKAWLLTDLESSLTPTKPASVGDTLRPKFTLKPEHILQSTSGNYQAKFTKKGEFVLVSGTDEVIIWRAKRTVYSDSVWITEGGNLCVGEIEEGNIKWQSETAGTGSDARLVVQDDGNMCLYAGGKCTWHSDTVGGWRKDLDVW</sequence>
<proteinExistence type="predicted"/>
<dbReference type="InterPro" id="IPR001480">
    <property type="entry name" value="Bulb-type_lectin_dom"/>
</dbReference>
<dbReference type="Proteomes" id="UP001281003">
    <property type="component" value="Unassembled WGS sequence"/>
</dbReference>
<dbReference type="SMART" id="SM00108">
    <property type="entry name" value="B_lectin"/>
    <property type="match status" value="2"/>
</dbReference>
<gene>
    <name evidence="3" type="ORF">B0T20DRAFT_356024</name>
</gene>
<dbReference type="PANTHER" id="PTHR47976">
    <property type="entry name" value="G-TYPE LECTIN S-RECEPTOR-LIKE SERINE/THREONINE-PROTEIN KINASE SD2-5"/>
    <property type="match status" value="1"/>
</dbReference>
<accession>A0AAE0PBZ1</accession>
<organism evidence="3 4">
    <name type="scientific">Sordaria brevicollis</name>
    <dbReference type="NCBI Taxonomy" id="83679"/>
    <lineage>
        <taxon>Eukaryota</taxon>
        <taxon>Fungi</taxon>
        <taxon>Dikarya</taxon>
        <taxon>Ascomycota</taxon>
        <taxon>Pezizomycotina</taxon>
        <taxon>Sordariomycetes</taxon>
        <taxon>Sordariomycetidae</taxon>
        <taxon>Sordariales</taxon>
        <taxon>Sordariaceae</taxon>
        <taxon>Sordaria</taxon>
    </lineage>
</organism>
<keyword evidence="4" id="KW-1185">Reference proteome</keyword>
<dbReference type="Gene3D" id="2.90.10.10">
    <property type="entry name" value="Bulb-type lectin domain"/>
    <property type="match status" value="2"/>
</dbReference>
<reference evidence="3" key="2">
    <citation type="submission" date="2023-07" db="EMBL/GenBank/DDBJ databases">
        <authorList>
            <consortium name="Lawrence Berkeley National Laboratory"/>
            <person name="Haridas S."/>
            <person name="Hensen N."/>
            <person name="Bonometti L."/>
            <person name="Westerberg I."/>
            <person name="Brannstrom I.O."/>
            <person name="Guillou S."/>
            <person name="Cros-Aarteil S."/>
            <person name="Calhoun S."/>
            <person name="Kuo A."/>
            <person name="Mondo S."/>
            <person name="Pangilinan J."/>
            <person name="Riley R."/>
            <person name="LaButti K."/>
            <person name="Andreopoulos B."/>
            <person name="Lipzen A."/>
            <person name="Chen C."/>
            <person name="Yanf M."/>
            <person name="Daum C."/>
            <person name="Ng V."/>
            <person name="Clum A."/>
            <person name="Steindorff A."/>
            <person name="Ohm R."/>
            <person name="Martin F."/>
            <person name="Silar P."/>
            <person name="Natvig D."/>
            <person name="Lalanne C."/>
            <person name="Gautier V."/>
            <person name="Ament-velasquez S.L."/>
            <person name="Kruys A."/>
            <person name="Hutchinson M.I."/>
            <person name="Powell A.J."/>
            <person name="Barry K."/>
            <person name="Miller A.N."/>
            <person name="Grigoriev I.V."/>
            <person name="Debuchy R."/>
            <person name="Gladieux P."/>
            <person name="Thoren M.H."/>
            <person name="Johannesson H."/>
        </authorList>
    </citation>
    <scope>NUCLEOTIDE SEQUENCE</scope>
    <source>
        <strain evidence="3">FGSC 1904</strain>
    </source>
</reference>
<evidence type="ECO:0000259" key="2">
    <source>
        <dbReference type="PROSITE" id="PS50927"/>
    </source>
</evidence>
<feature type="domain" description="Bulb-type lectin" evidence="2">
    <location>
        <begin position="568"/>
        <end position="679"/>
    </location>
</feature>
<dbReference type="SUPFAM" id="SSF51110">
    <property type="entry name" value="alpha-D-mannose-specific plant lectins"/>
    <property type="match status" value="4"/>
</dbReference>
<evidence type="ECO:0000256" key="1">
    <source>
        <dbReference type="ARBA" id="ARBA00022729"/>
    </source>
</evidence>
<evidence type="ECO:0000313" key="3">
    <source>
        <dbReference type="EMBL" id="KAK3397121.1"/>
    </source>
</evidence>
<feature type="domain" description="Bulb-type lectin" evidence="2">
    <location>
        <begin position="152"/>
        <end position="265"/>
    </location>
</feature>
<reference evidence="3" key="1">
    <citation type="journal article" date="2023" name="Mol. Phylogenet. Evol.">
        <title>Genome-scale phylogeny and comparative genomics of the fungal order Sordariales.</title>
        <authorList>
            <person name="Hensen N."/>
            <person name="Bonometti L."/>
            <person name="Westerberg I."/>
            <person name="Brannstrom I.O."/>
            <person name="Guillou S."/>
            <person name="Cros-Aarteil S."/>
            <person name="Calhoun S."/>
            <person name="Haridas S."/>
            <person name="Kuo A."/>
            <person name="Mondo S."/>
            <person name="Pangilinan J."/>
            <person name="Riley R."/>
            <person name="LaButti K."/>
            <person name="Andreopoulos B."/>
            <person name="Lipzen A."/>
            <person name="Chen C."/>
            <person name="Yan M."/>
            <person name="Daum C."/>
            <person name="Ng V."/>
            <person name="Clum A."/>
            <person name="Steindorff A."/>
            <person name="Ohm R.A."/>
            <person name="Martin F."/>
            <person name="Silar P."/>
            <person name="Natvig D.O."/>
            <person name="Lalanne C."/>
            <person name="Gautier V."/>
            <person name="Ament-Velasquez S.L."/>
            <person name="Kruys A."/>
            <person name="Hutchinson M.I."/>
            <person name="Powell A.J."/>
            <person name="Barry K."/>
            <person name="Miller A.N."/>
            <person name="Grigoriev I.V."/>
            <person name="Debuchy R."/>
            <person name="Gladieux P."/>
            <person name="Hiltunen Thoren M."/>
            <person name="Johannesson H."/>
        </authorList>
    </citation>
    <scope>NUCLEOTIDE SEQUENCE</scope>
    <source>
        <strain evidence="3">FGSC 1904</strain>
    </source>
</reference>
<dbReference type="InterPro" id="IPR036426">
    <property type="entry name" value="Bulb-type_lectin_dom_sf"/>
</dbReference>
<dbReference type="Gene3D" id="2.90.10.30">
    <property type="match status" value="2"/>
</dbReference>
<dbReference type="EMBL" id="JAUTDP010000008">
    <property type="protein sequence ID" value="KAK3397121.1"/>
    <property type="molecule type" value="Genomic_DNA"/>
</dbReference>
<protein>
    <recommendedName>
        <fullName evidence="2">Bulb-type lectin domain-containing protein</fullName>
    </recommendedName>
</protein>
<feature type="domain" description="Bulb-type lectin" evidence="2">
    <location>
        <begin position="32"/>
        <end position="144"/>
    </location>
</feature>
<dbReference type="AlphaFoldDB" id="A0AAE0PBZ1"/>
<dbReference type="InterPro" id="IPR051343">
    <property type="entry name" value="G-type_lectin_kinases/EP1-like"/>
</dbReference>